<evidence type="ECO:0000256" key="9">
    <source>
        <dbReference type="ARBA" id="ARBA00022842"/>
    </source>
</evidence>
<dbReference type="InterPro" id="IPR036457">
    <property type="entry name" value="PPM-type-like_dom_sf"/>
</dbReference>
<gene>
    <name evidence="18" type="ORF">ABWK59_05650</name>
</gene>
<keyword evidence="10" id="KW-0904">Protein phosphatase</keyword>
<evidence type="ECO:0000256" key="15">
    <source>
        <dbReference type="ARBA" id="ARBA00081350"/>
    </source>
</evidence>
<dbReference type="GO" id="GO:0046872">
    <property type="term" value="F:metal ion binding"/>
    <property type="evidence" value="ECO:0007669"/>
    <property type="project" value="UniProtKB-KW"/>
</dbReference>
<dbReference type="CDD" id="cd16936">
    <property type="entry name" value="HATPase_RsbW-like"/>
    <property type="match status" value="1"/>
</dbReference>
<dbReference type="Pfam" id="PF13185">
    <property type="entry name" value="GAF_2"/>
    <property type="match status" value="1"/>
</dbReference>
<comment type="catalytic activity">
    <reaction evidence="12">
        <text>O-phospho-L-seryl-[protein] + H2O = L-seryl-[protein] + phosphate</text>
        <dbReference type="Rhea" id="RHEA:20629"/>
        <dbReference type="Rhea" id="RHEA-COMP:9863"/>
        <dbReference type="Rhea" id="RHEA-COMP:11604"/>
        <dbReference type="ChEBI" id="CHEBI:15377"/>
        <dbReference type="ChEBI" id="CHEBI:29999"/>
        <dbReference type="ChEBI" id="CHEBI:43474"/>
        <dbReference type="ChEBI" id="CHEBI:83421"/>
        <dbReference type="EC" id="3.1.3.16"/>
    </reaction>
</comment>
<dbReference type="InterPro" id="IPR000014">
    <property type="entry name" value="PAS"/>
</dbReference>
<proteinExistence type="predicted"/>
<dbReference type="InterPro" id="IPR003018">
    <property type="entry name" value="GAF"/>
</dbReference>
<keyword evidence="5" id="KW-0547">Nucleotide-binding</keyword>
<dbReference type="InterPro" id="IPR013655">
    <property type="entry name" value="PAS_fold_3"/>
</dbReference>
<evidence type="ECO:0000313" key="18">
    <source>
        <dbReference type="EMBL" id="XCM78444.1"/>
    </source>
</evidence>
<dbReference type="InterPro" id="IPR013656">
    <property type="entry name" value="PAS_4"/>
</dbReference>
<keyword evidence="11" id="KW-0464">Manganese</keyword>
<evidence type="ECO:0000256" key="8">
    <source>
        <dbReference type="ARBA" id="ARBA00022840"/>
    </source>
</evidence>
<evidence type="ECO:0000256" key="7">
    <source>
        <dbReference type="ARBA" id="ARBA00022801"/>
    </source>
</evidence>
<dbReference type="Pfam" id="PF13581">
    <property type="entry name" value="HATPase_c_2"/>
    <property type="match status" value="1"/>
</dbReference>
<dbReference type="InterPro" id="IPR001932">
    <property type="entry name" value="PPM-type_phosphatase-like_dom"/>
</dbReference>
<dbReference type="Gene3D" id="3.30.450.20">
    <property type="entry name" value="PAS domain"/>
    <property type="match status" value="2"/>
</dbReference>
<evidence type="ECO:0000256" key="14">
    <source>
        <dbReference type="ARBA" id="ARBA00075117"/>
    </source>
</evidence>
<evidence type="ECO:0000256" key="10">
    <source>
        <dbReference type="ARBA" id="ARBA00022912"/>
    </source>
</evidence>
<dbReference type="GO" id="GO:0004722">
    <property type="term" value="F:protein serine/threonine phosphatase activity"/>
    <property type="evidence" value="ECO:0007669"/>
    <property type="project" value="UniProtKB-EC"/>
</dbReference>
<keyword evidence="9" id="KW-0460">Magnesium</keyword>
<dbReference type="PANTHER" id="PTHR43156:SF2">
    <property type="entry name" value="STAGE II SPORULATION PROTEIN E"/>
    <property type="match status" value="1"/>
</dbReference>
<dbReference type="KEGG" id="kcm:ABWK59_05650"/>
<dbReference type="PROSITE" id="PS50113">
    <property type="entry name" value="PAC"/>
    <property type="match status" value="1"/>
</dbReference>
<evidence type="ECO:0000256" key="11">
    <source>
        <dbReference type="ARBA" id="ARBA00023211"/>
    </source>
</evidence>
<feature type="domain" description="PAC" evidence="17">
    <location>
        <begin position="87"/>
        <end position="139"/>
    </location>
</feature>
<evidence type="ECO:0000256" key="2">
    <source>
        <dbReference type="ARBA" id="ARBA00022553"/>
    </source>
</evidence>
<dbReference type="InterPro" id="IPR029016">
    <property type="entry name" value="GAF-like_dom_sf"/>
</dbReference>
<dbReference type="Gene3D" id="3.30.450.40">
    <property type="match status" value="1"/>
</dbReference>
<dbReference type="InterPro" id="IPR035965">
    <property type="entry name" value="PAS-like_dom_sf"/>
</dbReference>
<dbReference type="InterPro" id="IPR036890">
    <property type="entry name" value="HATPase_C_sf"/>
</dbReference>
<dbReference type="GO" id="GO:0005524">
    <property type="term" value="F:ATP binding"/>
    <property type="evidence" value="ECO:0007669"/>
    <property type="project" value="UniProtKB-KW"/>
</dbReference>
<feature type="domain" description="PAS" evidence="16">
    <location>
        <begin position="133"/>
        <end position="169"/>
    </location>
</feature>
<dbReference type="GO" id="GO:0016301">
    <property type="term" value="F:kinase activity"/>
    <property type="evidence" value="ECO:0007669"/>
    <property type="project" value="UniProtKB-KW"/>
</dbReference>
<protein>
    <recommendedName>
        <fullName evidence="1">protein-serine/threonine phosphatase</fullName>
        <ecNumber evidence="1">3.1.3.16</ecNumber>
    </recommendedName>
    <alternativeName>
        <fullName evidence="15">Protein-serine/threonine phosphatase</fullName>
    </alternativeName>
    <alternativeName>
        <fullName evidence="14">Serine/threonine-protein kinase</fullName>
    </alternativeName>
</protein>
<dbReference type="Gene3D" id="3.30.565.10">
    <property type="entry name" value="Histidine kinase-like ATPase, C-terminal domain"/>
    <property type="match status" value="1"/>
</dbReference>
<dbReference type="Gene3D" id="3.60.40.10">
    <property type="entry name" value="PPM-type phosphatase domain"/>
    <property type="match status" value="1"/>
</dbReference>
<feature type="domain" description="PAS" evidence="16">
    <location>
        <begin position="12"/>
        <end position="84"/>
    </location>
</feature>
<evidence type="ECO:0000259" key="16">
    <source>
        <dbReference type="PROSITE" id="PS50112"/>
    </source>
</evidence>
<dbReference type="SMART" id="SM00331">
    <property type="entry name" value="PP2C_SIG"/>
    <property type="match status" value="1"/>
</dbReference>
<dbReference type="AlphaFoldDB" id="A0AAU8JQ67"/>
<dbReference type="FunFam" id="3.60.40.10:FF:000005">
    <property type="entry name" value="Serine/threonine protein phosphatase"/>
    <property type="match status" value="1"/>
</dbReference>
<dbReference type="CDD" id="cd00130">
    <property type="entry name" value="PAS"/>
    <property type="match status" value="2"/>
</dbReference>
<dbReference type="EC" id="3.1.3.16" evidence="1"/>
<dbReference type="SUPFAM" id="SSF55785">
    <property type="entry name" value="PYP-like sensor domain (PAS domain)"/>
    <property type="match status" value="2"/>
</dbReference>
<dbReference type="InterPro" id="IPR052016">
    <property type="entry name" value="Bact_Sigma-Reg"/>
</dbReference>
<evidence type="ECO:0000256" key="12">
    <source>
        <dbReference type="ARBA" id="ARBA00047761"/>
    </source>
</evidence>
<evidence type="ECO:0000256" key="6">
    <source>
        <dbReference type="ARBA" id="ARBA00022777"/>
    </source>
</evidence>
<dbReference type="Pfam" id="PF07228">
    <property type="entry name" value="SpoIIE"/>
    <property type="match status" value="1"/>
</dbReference>
<evidence type="ECO:0000256" key="5">
    <source>
        <dbReference type="ARBA" id="ARBA00022741"/>
    </source>
</evidence>
<evidence type="ECO:0000256" key="4">
    <source>
        <dbReference type="ARBA" id="ARBA00022723"/>
    </source>
</evidence>
<dbReference type="Pfam" id="PF08448">
    <property type="entry name" value="PAS_4"/>
    <property type="match status" value="1"/>
</dbReference>
<evidence type="ECO:0000256" key="13">
    <source>
        <dbReference type="ARBA" id="ARBA00056274"/>
    </source>
</evidence>
<keyword evidence="4" id="KW-0479">Metal-binding</keyword>
<accession>A0AAU8JQ67</accession>
<dbReference type="PANTHER" id="PTHR43156">
    <property type="entry name" value="STAGE II SPORULATION PROTEIN E-RELATED"/>
    <property type="match status" value="1"/>
</dbReference>
<sequence length="800" mass="85804">MGGTIDPAPRDRKAALREALETVRVGAWNWNIRTGDIVWDEEMTLVLGLAPGYFDGRIETWRALVHPEDLPAVVTKAEQALSRGGEYSVRHRVLRPDGAVVWVEARGRIVDGPDGRPDRMVGRLWETTETRAAMDSVGRALQHMSDGFLAVDSDGRILYANARAQRLLGPSEGLAGRVLWEVPAVRAPGLEARCRDAAADQVAQGLDLTSPADRRCYHLRIIPVPDGLTVYLRDVTEQRAREARRATEERAAAERTARIGGLTRALAEALTVQDVVNAVAQRLLPLFGATGLIVEAVGPGGESTVEAVGYPRSYVDRLPDRPENNPHDQVLRERVPQFVESPAELEARYPGVGAFAALGGKSAWAFLPLLVSSGRVVGGCVVSFDRPRHLDGAERGLLIALSGLVAQTLERARLYDAEHHRAQQLQRGLLPRALPLLPAVTAAARYVPASGSMLGGDWYDVIPLSGDRVALIIGDVMGHGLSEAATMGRLRTAVHTLAGLELPPDELFSHLNDLVSDLGDDFYAGCLYALYDPATGSCVLARAGHAPPALVTPDGTVTLLDLPANPPLGAATPPFETTETVLPAGSLLVLYTDGFVESARRDLDAGVQQLAEALTAAVSSAGTRDGLKEPGQDEEAERLDALCATLTAALLPEGEQTADDAAVLIARIHALPADSVAAWTLPEGPVAAGRARAHVRRRLAEWQLDELSVTTELLVSELVGNVVRHANGPARLRLVRSRTLICEVADGSLTTPRIRRAEDTDEGGRGLQLIAALSQRWGVRYTADGKCIWTEQPLPEPSGT</sequence>
<evidence type="ECO:0000256" key="1">
    <source>
        <dbReference type="ARBA" id="ARBA00013081"/>
    </source>
</evidence>
<dbReference type="SUPFAM" id="SSF81606">
    <property type="entry name" value="PP2C-like"/>
    <property type="match status" value="1"/>
</dbReference>
<comment type="function">
    <text evidence="13">Primarily acts as an independent SigF regulator that is sensitive to the osmosensory signal, mediating the cross talk of PknD with the SigF regulon. Possesses both phosphatase and kinase activities. The kinase domain functions as a classic anti-sigma factor-like kinase to phosphorylate the anti-anti-sigma factor domain at the canonical regulatory site, and the phosphatase domain antagonizes this activity.</text>
</comment>
<name>A0AAU8JQ67_9ACTN</name>
<keyword evidence="3" id="KW-0808">Transferase</keyword>
<dbReference type="PROSITE" id="PS50112">
    <property type="entry name" value="PAS"/>
    <property type="match status" value="2"/>
</dbReference>
<dbReference type="SMART" id="SM00091">
    <property type="entry name" value="PAS"/>
    <property type="match status" value="2"/>
</dbReference>
<dbReference type="RefSeq" id="WP_354638341.1">
    <property type="nucleotide sequence ID" value="NZ_CP159872.1"/>
</dbReference>
<organism evidence="18">
    <name type="scientific">Kitasatospora camelliae</name>
    <dbReference type="NCBI Taxonomy" id="3156397"/>
    <lineage>
        <taxon>Bacteria</taxon>
        <taxon>Bacillati</taxon>
        <taxon>Actinomycetota</taxon>
        <taxon>Actinomycetes</taxon>
        <taxon>Kitasatosporales</taxon>
        <taxon>Streptomycetaceae</taxon>
        <taxon>Kitasatospora</taxon>
    </lineage>
</organism>
<keyword evidence="8" id="KW-0067">ATP-binding</keyword>
<reference evidence="18" key="1">
    <citation type="submission" date="2024-06" db="EMBL/GenBank/DDBJ databases">
        <title>The genome sequences of Kitasatospora sp. strain HUAS MG31.</title>
        <authorList>
            <person name="Mo P."/>
        </authorList>
    </citation>
    <scope>NUCLEOTIDE SEQUENCE</scope>
    <source>
        <strain evidence="18">HUAS MG31</strain>
    </source>
</reference>
<keyword evidence="6" id="KW-0418">Kinase</keyword>
<dbReference type="EMBL" id="CP159872">
    <property type="protein sequence ID" value="XCM78444.1"/>
    <property type="molecule type" value="Genomic_DNA"/>
</dbReference>
<dbReference type="InterPro" id="IPR003594">
    <property type="entry name" value="HATPase_dom"/>
</dbReference>
<keyword evidence="7" id="KW-0378">Hydrolase</keyword>
<dbReference type="Gene3D" id="2.10.70.100">
    <property type="match status" value="1"/>
</dbReference>
<dbReference type="SUPFAM" id="SSF55781">
    <property type="entry name" value="GAF domain-like"/>
    <property type="match status" value="1"/>
</dbReference>
<dbReference type="Pfam" id="PF08447">
    <property type="entry name" value="PAS_3"/>
    <property type="match status" value="1"/>
</dbReference>
<keyword evidence="2" id="KW-0597">Phosphoprotein</keyword>
<dbReference type="NCBIfam" id="TIGR00229">
    <property type="entry name" value="sensory_box"/>
    <property type="match status" value="1"/>
</dbReference>
<dbReference type="InterPro" id="IPR000700">
    <property type="entry name" value="PAS-assoc_C"/>
</dbReference>
<dbReference type="FunFam" id="3.30.565.10:FF:000028">
    <property type="entry name" value="PAS sensor protein"/>
    <property type="match status" value="1"/>
</dbReference>
<evidence type="ECO:0000256" key="3">
    <source>
        <dbReference type="ARBA" id="ARBA00022679"/>
    </source>
</evidence>
<evidence type="ECO:0000259" key="17">
    <source>
        <dbReference type="PROSITE" id="PS50113"/>
    </source>
</evidence>